<dbReference type="PANTHER" id="PTHR30055">
    <property type="entry name" value="HTH-TYPE TRANSCRIPTIONAL REGULATOR RUTR"/>
    <property type="match status" value="1"/>
</dbReference>
<keyword evidence="7" id="KW-1185">Reference proteome</keyword>
<dbReference type="PANTHER" id="PTHR30055:SF234">
    <property type="entry name" value="HTH-TYPE TRANSCRIPTIONAL REGULATOR BETI"/>
    <property type="match status" value="1"/>
</dbReference>
<evidence type="ECO:0000256" key="3">
    <source>
        <dbReference type="ARBA" id="ARBA00023163"/>
    </source>
</evidence>
<dbReference type="SUPFAM" id="SSF46689">
    <property type="entry name" value="Homeodomain-like"/>
    <property type="match status" value="1"/>
</dbReference>
<dbReference type="Proteomes" id="UP001147700">
    <property type="component" value="Unassembled WGS sequence"/>
</dbReference>
<dbReference type="Pfam" id="PF00440">
    <property type="entry name" value="TetR_N"/>
    <property type="match status" value="1"/>
</dbReference>
<dbReference type="InterPro" id="IPR001647">
    <property type="entry name" value="HTH_TetR"/>
</dbReference>
<evidence type="ECO:0000256" key="2">
    <source>
        <dbReference type="ARBA" id="ARBA00023125"/>
    </source>
</evidence>
<dbReference type="PROSITE" id="PS50977">
    <property type="entry name" value="HTH_TETR_2"/>
    <property type="match status" value="1"/>
</dbReference>
<comment type="caution">
    <text evidence="6">The sequence shown here is derived from an EMBL/GenBank/DDBJ whole genome shotgun (WGS) entry which is preliminary data.</text>
</comment>
<evidence type="ECO:0000313" key="6">
    <source>
        <dbReference type="EMBL" id="MDA0139513.1"/>
    </source>
</evidence>
<keyword evidence="3" id="KW-0804">Transcription</keyword>
<evidence type="ECO:0000259" key="5">
    <source>
        <dbReference type="PROSITE" id="PS50977"/>
    </source>
</evidence>
<keyword evidence="2 4" id="KW-0238">DNA-binding</keyword>
<feature type="DNA-binding region" description="H-T-H motif" evidence="4">
    <location>
        <begin position="29"/>
        <end position="48"/>
    </location>
</feature>
<feature type="domain" description="HTH tetR-type" evidence="5">
    <location>
        <begin position="8"/>
        <end position="66"/>
    </location>
</feature>
<gene>
    <name evidence="6" type="ORF">OJ962_18585</name>
</gene>
<name>A0ABT4RM64_9ACTN</name>
<reference evidence="6" key="1">
    <citation type="submission" date="2022-10" db="EMBL/GenBank/DDBJ databases">
        <title>The WGS of Solirubrobacter sp. CPCC 204708.</title>
        <authorList>
            <person name="Jiang Z."/>
        </authorList>
    </citation>
    <scope>NUCLEOTIDE SEQUENCE</scope>
    <source>
        <strain evidence="6">CPCC 204708</strain>
    </source>
</reference>
<dbReference type="RefSeq" id="WP_202954384.1">
    <property type="nucleotide sequence ID" value="NZ_JAPCID010000026.1"/>
</dbReference>
<proteinExistence type="predicted"/>
<evidence type="ECO:0000256" key="4">
    <source>
        <dbReference type="PROSITE-ProRule" id="PRU00335"/>
    </source>
</evidence>
<accession>A0ABT4RM64</accession>
<organism evidence="6 7">
    <name type="scientific">Solirubrobacter deserti</name>
    <dbReference type="NCBI Taxonomy" id="2282478"/>
    <lineage>
        <taxon>Bacteria</taxon>
        <taxon>Bacillati</taxon>
        <taxon>Actinomycetota</taxon>
        <taxon>Thermoleophilia</taxon>
        <taxon>Solirubrobacterales</taxon>
        <taxon>Solirubrobacteraceae</taxon>
        <taxon>Solirubrobacter</taxon>
    </lineage>
</organism>
<dbReference type="InterPro" id="IPR050109">
    <property type="entry name" value="HTH-type_TetR-like_transc_reg"/>
</dbReference>
<dbReference type="InterPro" id="IPR009057">
    <property type="entry name" value="Homeodomain-like_sf"/>
</dbReference>
<keyword evidence="1" id="KW-0805">Transcription regulation</keyword>
<sequence length="183" mass="20161">MNESRTRTRTRRAILDAAVTVLARDAGASLGEVASAAGVGRTTVHRYFAERADLLRALIDYANERVGEATARAELTHGSAADALARLCREYFELGDVLTVMFTGAIGNMEDEPEQPHDRELVALIHRGREEGTLDPALSEAWTLSMLWALLYTAWSLMREQSMPRHEALDQCLVCLHKAVAAP</sequence>
<evidence type="ECO:0000256" key="1">
    <source>
        <dbReference type="ARBA" id="ARBA00023015"/>
    </source>
</evidence>
<dbReference type="Gene3D" id="1.10.357.10">
    <property type="entry name" value="Tetracycline Repressor, domain 2"/>
    <property type="match status" value="1"/>
</dbReference>
<evidence type="ECO:0000313" key="7">
    <source>
        <dbReference type="Proteomes" id="UP001147700"/>
    </source>
</evidence>
<protein>
    <submittedName>
        <fullName evidence="6">TetR/AcrR family transcriptional regulator</fullName>
    </submittedName>
</protein>
<dbReference type="EMBL" id="JAPCID010000026">
    <property type="protein sequence ID" value="MDA0139513.1"/>
    <property type="molecule type" value="Genomic_DNA"/>
</dbReference>